<protein>
    <submittedName>
        <fullName evidence="3">M23 family metallopeptidase</fullName>
    </submittedName>
</protein>
<proteinExistence type="predicted"/>
<dbReference type="InterPro" id="IPR011055">
    <property type="entry name" value="Dup_hybrid_motif"/>
</dbReference>
<dbReference type="AlphaFoldDB" id="A0A9D2ACE4"/>
<feature type="region of interest" description="Disordered" evidence="1">
    <location>
        <begin position="70"/>
        <end position="96"/>
    </location>
</feature>
<feature type="domain" description="M23ase beta-sheet core" evidence="2">
    <location>
        <begin position="135"/>
        <end position="232"/>
    </location>
</feature>
<reference evidence="3" key="1">
    <citation type="journal article" date="2021" name="PeerJ">
        <title>Extensive microbial diversity within the chicken gut microbiome revealed by metagenomics and culture.</title>
        <authorList>
            <person name="Gilroy R."/>
            <person name="Ravi A."/>
            <person name="Getino M."/>
            <person name="Pursley I."/>
            <person name="Horton D.L."/>
            <person name="Alikhan N.F."/>
            <person name="Baker D."/>
            <person name="Gharbi K."/>
            <person name="Hall N."/>
            <person name="Watson M."/>
            <person name="Adriaenssens E.M."/>
            <person name="Foster-Nyarko E."/>
            <person name="Jarju S."/>
            <person name="Secka A."/>
            <person name="Antonio M."/>
            <person name="Oren A."/>
            <person name="Chaudhuri R.R."/>
            <person name="La Ragione R."/>
            <person name="Hildebrand F."/>
            <person name="Pallen M.J."/>
        </authorList>
    </citation>
    <scope>NUCLEOTIDE SEQUENCE</scope>
    <source>
        <strain evidence="3">2239</strain>
    </source>
</reference>
<reference evidence="3" key="2">
    <citation type="submission" date="2021-04" db="EMBL/GenBank/DDBJ databases">
        <authorList>
            <person name="Gilroy R."/>
        </authorList>
    </citation>
    <scope>NUCLEOTIDE SEQUENCE</scope>
    <source>
        <strain evidence="3">2239</strain>
    </source>
</reference>
<dbReference type="PANTHER" id="PTHR21666:SF270">
    <property type="entry name" value="MUREIN HYDROLASE ACTIVATOR ENVC"/>
    <property type="match status" value="1"/>
</dbReference>
<dbReference type="Proteomes" id="UP000824193">
    <property type="component" value="Unassembled WGS sequence"/>
</dbReference>
<dbReference type="Gene3D" id="2.70.70.10">
    <property type="entry name" value="Glucose Permease (Domain IIA)"/>
    <property type="match status" value="1"/>
</dbReference>
<dbReference type="Pfam" id="PF01551">
    <property type="entry name" value="Peptidase_M23"/>
    <property type="match status" value="1"/>
</dbReference>
<dbReference type="SUPFAM" id="SSF51261">
    <property type="entry name" value="Duplicated hybrid motif"/>
    <property type="match status" value="1"/>
</dbReference>
<feature type="compositionally biased region" description="Low complexity" evidence="1">
    <location>
        <begin position="73"/>
        <end position="96"/>
    </location>
</feature>
<evidence type="ECO:0000256" key="1">
    <source>
        <dbReference type="SAM" id="MobiDB-lite"/>
    </source>
</evidence>
<evidence type="ECO:0000313" key="4">
    <source>
        <dbReference type="Proteomes" id="UP000824193"/>
    </source>
</evidence>
<organism evidence="3 4">
    <name type="scientific">Candidatus Allofournierella pullicola</name>
    <dbReference type="NCBI Taxonomy" id="2838596"/>
    <lineage>
        <taxon>Bacteria</taxon>
        <taxon>Bacillati</taxon>
        <taxon>Bacillota</taxon>
        <taxon>Clostridia</taxon>
        <taxon>Eubacteriales</taxon>
        <taxon>Oscillospiraceae</taxon>
        <taxon>Allofournierella</taxon>
    </lineage>
</organism>
<gene>
    <name evidence="3" type="ORF">H9865_00670</name>
</gene>
<dbReference type="CDD" id="cd12797">
    <property type="entry name" value="M23_peptidase"/>
    <property type="match status" value="1"/>
</dbReference>
<dbReference type="GO" id="GO:0004222">
    <property type="term" value="F:metalloendopeptidase activity"/>
    <property type="evidence" value="ECO:0007669"/>
    <property type="project" value="TreeGrafter"/>
</dbReference>
<dbReference type="EMBL" id="DXFW01000002">
    <property type="protein sequence ID" value="HIX04613.1"/>
    <property type="molecule type" value="Genomic_DNA"/>
</dbReference>
<accession>A0A9D2ACE4</accession>
<evidence type="ECO:0000313" key="3">
    <source>
        <dbReference type="EMBL" id="HIX04613.1"/>
    </source>
</evidence>
<name>A0A9D2ACE4_9FIRM</name>
<sequence>MNRIISFFKGKGFYLALALCILAAAASSFWAIRNVMQRFGPNANSSLEQEGTQEWDLPDVQVEQKVNDVPVTSEKQSQPSSSASGSGEASAQAGDSGEAAAAPVPSFVQPVDGQITQVYSGDELVYNETLKDWRTHNGVDIACGENAQVKSAVAGTVCNIYDDGMWGRIVEVEAGELTWRYAGLNADSLQVAVGDTVSAGQAIGTVGEVMAETAAGPHLHLEVLKGGNRVDPQHYFG</sequence>
<dbReference type="PANTHER" id="PTHR21666">
    <property type="entry name" value="PEPTIDASE-RELATED"/>
    <property type="match status" value="1"/>
</dbReference>
<evidence type="ECO:0000259" key="2">
    <source>
        <dbReference type="Pfam" id="PF01551"/>
    </source>
</evidence>
<comment type="caution">
    <text evidence="3">The sequence shown here is derived from an EMBL/GenBank/DDBJ whole genome shotgun (WGS) entry which is preliminary data.</text>
</comment>
<dbReference type="InterPro" id="IPR050570">
    <property type="entry name" value="Cell_wall_metabolism_enzyme"/>
</dbReference>
<dbReference type="InterPro" id="IPR016047">
    <property type="entry name" value="M23ase_b-sheet_dom"/>
</dbReference>